<gene>
    <name evidence="2" type="ORF">MCOR_55941</name>
</gene>
<dbReference type="PANTHER" id="PTHR46791">
    <property type="entry name" value="EXPRESSED PROTEIN"/>
    <property type="match status" value="1"/>
</dbReference>
<organism evidence="2 3">
    <name type="scientific">Mytilus coruscus</name>
    <name type="common">Sea mussel</name>
    <dbReference type="NCBI Taxonomy" id="42192"/>
    <lineage>
        <taxon>Eukaryota</taxon>
        <taxon>Metazoa</taxon>
        <taxon>Spiralia</taxon>
        <taxon>Lophotrochozoa</taxon>
        <taxon>Mollusca</taxon>
        <taxon>Bivalvia</taxon>
        <taxon>Autobranchia</taxon>
        <taxon>Pteriomorphia</taxon>
        <taxon>Mytilida</taxon>
        <taxon>Mytiloidea</taxon>
        <taxon>Mytilidae</taxon>
        <taxon>Mytilinae</taxon>
        <taxon>Mytilus</taxon>
    </lineage>
</organism>
<evidence type="ECO:0000313" key="2">
    <source>
        <dbReference type="EMBL" id="CAC5423986.1"/>
    </source>
</evidence>
<evidence type="ECO:0000313" key="3">
    <source>
        <dbReference type="Proteomes" id="UP000507470"/>
    </source>
</evidence>
<dbReference type="PANTHER" id="PTHR46791:SF13">
    <property type="entry name" value="CLR5 DOMAIN-CONTAINING PROTEIN"/>
    <property type="match status" value="1"/>
</dbReference>
<feature type="domain" description="Integrase core" evidence="1">
    <location>
        <begin position="43"/>
        <end position="222"/>
    </location>
</feature>
<dbReference type="InterPro" id="IPR012337">
    <property type="entry name" value="RNaseH-like_sf"/>
</dbReference>
<dbReference type="Proteomes" id="UP000507470">
    <property type="component" value="Unassembled WGS sequence"/>
</dbReference>
<sequence length="315" mass="36462">MWQLLNTRCGRHVTQETVRFAQIAIDRDGVNIRGRHRLRRRHYTNKGPHFCLHVNGYDKLKPFGIAIHGCIDGFSRKILWLNASQTNNNPCYVAQYFVAYLKQLKRVPRMVRSDAGNENVIIRDIQIALRSSHGDEGAGHRSFSVGRPTSNQRIEMLWSFLMRYFTSYWRNLFRDMVDSGQLHNADPIHLECIRFCFMPIIQHHLNTCLISWNSHRIRSQRQIEIQTGVPDVMFFQPFLFDTTNYAFEIPCGHGVLDEIERVYKQPMLERGCSADFIGFVEEITGLNVDDFDAVASPDKAKQLFIEITGLIDALG</sequence>
<dbReference type="EMBL" id="CACVKT020009941">
    <property type="protein sequence ID" value="CAC5423986.1"/>
    <property type="molecule type" value="Genomic_DNA"/>
</dbReference>
<keyword evidence="3" id="KW-1185">Reference proteome</keyword>
<protein>
    <recommendedName>
        <fullName evidence="1">Integrase core domain-containing protein</fullName>
    </recommendedName>
</protein>
<proteinExistence type="predicted"/>
<dbReference type="AlphaFoldDB" id="A0A6J8EWB9"/>
<name>A0A6J8EWB9_MYTCO</name>
<dbReference type="InterPro" id="IPR058913">
    <property type="entry name" value="Integrase_dom_put"/>
</dbReference>
<dbReference type="Pfam" id="PF24764">
    <property type="entry name" value="rva_4"/>
    <property type="match status" value="1"/>
</dbReference>
<evidence type="ECO:0000259" key="1">
    <source>
        <dbReference type="Pfam" id="PF24764"/>
    </source>
</evidence>
<dbReference type="OrthoDB" id="6095294at2759"/>
<accession>A0A6J8EWB9</accession>
<reference evidence="2 3" key="1">
    <citation type="submission" date="2020-06" db="EMBL/GenBank/DDBJ databases">
        <authorList>
            <person name="Li R."/>
            <person name="Bekaert M."/>
        </authorList>
    </citation>
    <scope>NUCLEOTIDE SEQUENCE [LARGE SCALE GENOMIC DNA]</scope>
    <source>
        <strain evidence="3">wild</strain>
    </source>
</reference>
<dbReference type="SUPFAM" id="SSF53098">
    <property type="entry name" value="Ribonuclease H-like"/>
    <property type="match status" value="1"/>
</dbReference>